<proteinExistence type="predicted"/>
<gene>
    <name evidence="3" type="ORF">A2803_01150</name>
</gene>
<evidence type="ECO:0000259" key="2">
    <source>
        <dbReference type="Pfam" id="PF02517"/>
    </source>
</evidence>
<protein>
    <recommendedName>
        <fullName evidence="2">CAAX prenyl protease 2/Lysostaphin resistance protein A-like domain-containing protein</fullName>
    </recommendedName>
</protein>
<feature type="transmembrane region" description="Helical" evidence="1">
    <location>
        <begin position="65"/>
        <end position="84"/>
    </location>
</feature>
<dbReference type="EMBL" id="MGGP01000020">
    <property type="protein sequence ID" value="OGM31874.1"/>
    <property type="molecule type" value="Genomic_DNA"/>
</dbReference>
<feature type="transmembrane region" description="Helical" evidence="1">
    <location>
        <begin position="6"/>
        <end position="25"/>
    </location>
</feature>
<reference evidence="3 4" key="1">
    <citation type="journal article" date="2016" name="Nat. Commun.">
        <title>Thousands of microbial genomes shed light on interconnected biogeochemical processes in an aquifer system.</title>
        <authorList>
            <person name="Anantharaman K."/>
            <person name="Brown C.T."/>
            <person name="Hug L.A."/>
            <person name="Sharon I."/>
            <person name="Castelle C.J."/>
            <person name="Probst A.J."/>
            <person name="Thomas B.C."/>
            <person name="Singh A."/>
            <person name="Wilkins M.J."/>
            <person name="Karaoz U."/>
            <person name="Brodie E.L."/>
            <person name="Williams K.H."/>
            <person name="Hubbard S.S."/>
            <person name="Banfield J.F."/>
        </authorList>
    </citation>
    <scope>NUCLEOTIDE SEQUENCE [LARGE SCALE GENOMIC DNA]</scope>
</reference>
<accession>A0A1F7YXG3</accession>
<evidence type="ECO:0000313" key="3">
    <source>
        <dbReference type="EMBL" id="OGM31874.1"/>
    </source>
</evidence>
<feature type="transmembrane region" description="Helical" evidence="1">
    <location>
        <begin position="32"/>
        <end position="53"/>
    </location>
</feature>
<evidence type="ECO:0000313" key="4">
    <source>
        <dbReference type="Proteomes" id="UP000178870"/>
    </source>
</evidence>
<name>A0A1F7YXG3_9BACT</name>
<keyword evidence="1" id="KW-0812">Transmembrane</keyword>
<keyword evidence="1" id="KW-1133">Transmembrane helix</keyword>
<dbReference type="Pfam" id="PF02517">
    <property type="entry name" value="Rce1-like"/>
    <property type="match status" value="1"/>
</dbReference>
<dbReference type="Proteomes" id="UP000178870">
    <property type="component" value="Unassembled WGS sequence"/>
</dbReference>
<dbReference type="InterPro" id="IPR003675">
    <property type="entry name" value="Rce1/LyrA-like_dom"/>
</dbReference>
<sequence>MTHFMTVAFHLLVAIVVPVLVLVLVKNKYRFYIFTSSLVFIYLSVKTLGLSLADLGIKKEQIATSWSIGFFFFVTVLVFLIFNLDRKNINKLKVNHLSKSLNPWQYVLIGIPVQQLICFGYTFALLSTITNSPLVIAMVSGTLFGLMHVPFRNTYLFVATLLVGLISGYFYANSSNLFVGIFYHEVVGISLLKRLEM</sequence>
<evidence type="ECO:0000256" key="1">
    <source>
        <dbReference type="SAM" id="Phobius"/>
    </source>
</evidence>
<dbReference type="GO" id="GO:0080120">
    <property type="term" value="P:CAAX-box protein maturation"/>
    <property type="evidence" value="ECO:0007669"/>
    <property type="project" value="UniProtKB-ARBA"/>
</dbReference>
<comment type="caution">
    <text evidence="3">The sequence shown here is derived from an EMBL/GenBank/DDBJ whole genome shotgun (WGS) entry which is preliminary data.</text>
</comment>
<feature type="domain" description="CAAX prenyl protease 2/Lysostaphin resistance protein A-like" evidence="2">
    <location>
        <begin position="106"/>
        <end position="184"/>
    </location>
</feature>
<dbReference type="AlphaFoldDB" id="A0A1F7YXG3"/>
<feature type="transmembrane region" description="Helical" evidence="1">
    <location>
        <begin position="154"/>
        <end position="171"/>
    </location>
</feature>
<dbReference type="GO" id="GO:0004175">
    <property type="term" value="F:endopeptidase activity"/>
    <property type="evidence" value="ECO:0007669"/>
    <property type="project" value="UniProtKB-ARBA"/>
</dbReference>
<keyword evidence="1" id="KW-0472">Membrane</keyword>
<organism evidence="3 4">
    <name type="scientific">Candidatus Woesebacteria bacterium RIFCSPHIGHO2_01_FULL_44_21</name>
    <dbReference type="NCBI Taxonomy" id="1802503"/>
    <lineage>
        <taxon>Bacteria</taxon>
        <taxon>Candidatus Woeseibacteriota</taxon>
    </lineage>
</organism>